<dbReference type="OrthoDB" id="963470at2"/>
<keyword evidence="2" id="KW-1185">Reference proteome</keyword>
<organism evidence="1 2">
    <name type="scientific">Spirosoma pollinicola</name>
    <dbReference type="NCBI Taxonomy" id="2057025"/>
    <lineage>
        <taxon>Bacteria</taxon>
        <taxon>Pseudomonadati</taxon>
        <taxon>Bacteroidota</taxon>
        <taxon>Cytophagia</taxon>
        <taxon>Cytophagales</taxon>
        <taxon>Cytophagaceae</taxon>
        <taxon>Spirosoma</taxon>
    </lineage>
</organism>
<dbReference type="AlphaFoldDB" id="A0A2K8Z4B6"/>
<name>A0A2K8Z4B6_9BACT</name>
<gene>
    <name evidence="1" type="ORF">CWM47_24595</name>
</gene>
<evidence type="ECO:0008006" key="3">
    <source>
        <dbReference type="Google" id="ProtNLM"/>
    </source>
</evidence>
<dbReference type="Proteomes" id="UP000232883">
    <property type="component" value="Chromosome"/>
</dbReference>
<dbReference type="EMBL" id="CP025096">
    <property type="protein sequence ID" value="AUD04737.1"/>
    <property type="molecule type" value="Genomic_DNA"/>
</dbReference>
<dbReference type="KEGG" id="spir:CWM47_24595"/>
<protein>
    <recommendedName>
        <fullName evidence="3">RNA polymerase sigma-70 region 4 domain-containing protein</fullName>
    </recommendedName>
</protein>
<sequence>MWVRGVMKQVEKKSTSQEVIRHADHLTLYDRYGSMAYGVILRIIPQTQIAQAVLINLFSSPELKACVDDPSHAAGEIIRLARTKALAARPVPNNDDTKRLRPVVDMNDTVEKVVFDLSFCQGYTPDAIAEKLHLSRTNVMKSIYVYFKDLRSS</sequence>
<proteinExistence type="predicted"/>
<accession>A0A2K8Z4B6</accession>
<evidence type="ECO:0000313" key="1">
    <source>
        <dbReference type="EMBL" id="AUD04737.1"/>
    </source>
</evidence>
<evidence type="ECO:0000313" key="2">
    <source>
        <dbReference type="Proteomes" id="UP000232883"/>
    </source>
</evidence>
<reference evidence="1 2" key="1">
    <citation type="submission" date="2017-11" db="EMBL/GenBank/DDBJ databases">
        <title>Taxonomic description and genome sequences of Spirosoma HA7 sp. nov., isolated from pollen microhabitat of Corylus avellana.</title>
        <authorList>
            <person name="Ambika Manirajan B."/>
            <person name="Suarez C."/>
            <person name="Ratering S."/>
            <person name="Geissler-Plaum R."/>
            <person name="Cardinale M."/>
            <person name="Sylvia S."/>
        </authorList>
    </citation>
    <scope>NUCLEOTIDE SEQUENCE [LARGE SCALE GENOMIC DNA]</scope>
    <source>
        <strain evidence="1 2">HA7</strain>
    </source>
</reference>